<dbReference type="GO" id="GO:0003677">
    <property type="term" value="F:DNA binding"/>
    <property type="evidence" value="ECO:0007669"/>
    <property type="project" value="UniProtKB-KW"/>
</dbReference>
<evidence type="ECO:0000256" key="2">
    <source>
        <dbReference type="SAM" id="MobiDB-lite"/>
    </source>
</evidence>
<feature type="region of interest" description="Disordered" evidence="2">
    <location>
        <begin position="106"/>
        <end position="202"/>
    </location>
</feature>
<keyword evidence="4" id="KW-1185">Reference proteome</keyword>
<evidence type="ECO:0000256" key="1">
    <source>
        <dbReference type="ARBA" id="ARBA00023125"/>
    </source>
</evidence>
<evidence type="ECO:0000313" key="4">
    <source>
        <dbReference type="Proteomes" id="UP001347796"/>
    </source>
</evidence>
<dbReference type="GO" id="GO:0070876">
    <property type="term" value="C:SOSS complex"/>
    <property type="evidence" value="ECO:0007669"/>
    <property type="project" value="TreeGrafter"/>
</dbReference>
<dbReference type="EMBL" id="JAZGQO010000021">
    <property type="protein sequence ID" value="KAK6165512.1"/>
    <property type="molecule type" value="Genomic_DNA"/>
</dbReference>
<comment type="caution">
    <text evidence="3">The sequence shown here is derived from an EMBL/GenBank/DDBJ whole genome shotgun (WGS) entry which is preliminary data.</text>
</comment>
<dbReference type="AlphaFoldDB" id="A0AAN8IVR8"/>
<organism evidence="3 4">
    <name type="scientific">Patella caerulea</name>
    <name type="common">Rayed Mediterranean limpet</name>
    <dbReference type="NCBI Taxonomy" id="87958"/>
    <lineage>
        <taxon>Eukaryota</taxon>
        <taxon>Metazoa</taxon>
        <taxon>Spiralia</taxon>
        <taxon>Lophotrochozoa</taxon>
        <taxon>Mollusca</taxon>
        <taxon>Gastropoda</taxon>
        <taxon>Patellogastropoda</taxon>
        <taxon>Patelloidea</taxon>
        <taxon>Patellidae</taxon>
        <taxon>Patella</taxon>
    </lineage>
</organism>
<feature type="compositionally biased region" description="Polar residues" evidence="2">
    <location>
        <begin position="122"/>
        <end position="159"/>
    </location>
</feature>
<protein>
    <recommendedName>
        <fullName evidence="5">SOSS complex subunit B2</fullName>
    </recommendedName>
</protein>
<dbReference type="GO" id="GO:0005694">
    <property type="term" value="C:chromosome"/>
    <property type="evidence" value="ECO:0007669"/>
    <property type="project" value="UniProtKB-ARBA"/>
</dbReference>
<dbReference type="InterPro" id="IPR012340">
    <property type="entry name" value="NA-bd_OB-fold"/>
</dbReference>
<evidence type="ECO:0000313" key="3">
    <source>
        <dbReference type="EMBL" id="KAK6165512.1"/>
    </source>
</evidence>
<keyword evidence="1" id="KW-0238">DNA-binding</keyword>
<accession>A0AAN8IVR8</accession>
<dbReference type="GO" id="GO:0044818">
    <property type="term" value="P:mitotic G2/M transition checkpoint"/>
    <property type="evidence" value="ECO:0007669"/>
    <property type="project" value="TreeGrafter"/>
</dbReference>
<gene>
    <name evidence="3" type="ORF">SNE40_022428</name>
</gene>
<dbReference type="CDD" id="cd04491">
    <property type="entry name" value="SoSSB_OBF"/>
    <property type="match status" value="1"/>
</dbReference>
<evidence type="ECO:0008006" key="5">
    <source>
        <dbReference type="Google" id="ProtNLM"/>
    </source>
</evidence>
<dbReference type="Gene3D" id="2.40.50.140">
    <property type="entry name" value="Nucleic acid-binding proteins"/>
    <property type="match status" value="1"/>
</dbReference>
<sequence>MGEMTYTYIKDLRPGLKNINIMFIVLEIAKPTRTKDGHEVRSCKVSDKTGCVNISLWDELGEALQTGDICRLTKGYANVWKGSLTLYSSKFGDIVKLGEFCMQFSETPNMSEPNPEYLKTPEGQQSQRKSPTDSNDPNNGGNNTSSQPGNRPLPSSNYGPHNGNPAGFPQNTNNQRMTRPPVPQGRGGQTQINNGRGRGGRR</sequence>
<dbReference type="Proteomes" id="UP001347796">
    <property type="component" value="Unassembled WGS sequence"/>
</dbReference>
<name>A0AAN8IVR8_PATCE</name>
<dbReference type="PANTHER" id="PTHR13356">
    <property type="entry name" value="OB FOLD NUCLEIC ACID BINDING PROTEIN-RELATED"/>
    <property type="match status" value="1"/>
</dbReference>
<dbReference type="FunFam" id="2.40.50.140:FF:000072">
    <property type="entry name" value="SOSS complex subunit B2"/>
    <property type="match status" value="1"/>
</dbReference>
<proteinExistence type="predicted"/>
<dbReference type="SUPFAM" id="SSF50249">
    <property type="entry name" value="Nucleic acid-binding proteins"/>
    <property type="match status" value="1"/>
</dbReference>
<dbReference type="InterPro" id="IPR051231">
    <property type="entry name" value="SOSS-B"/>
</dbReference>
<reference evidence="3 4" key="1">
    <citation type="submission" date="2024-01" db="EMBL/GenBank/DDBJ databases">
        <title>The genome of the rayed Mediterranean limpet Patella caerulea (Linnaeus, 1758).</title>
        <authorList>
            <person name="Anh-Thu Weber A."/>
            <person name="Halstead-Nussloch G."/>
        </authorList>
    </citation>
    <scope>NUCLEOTIDE SEQUENCE [LARGE SCALE GENOMIC DNA]</scope>
    <source>
        <strain evidence="3">AATW-2023a</strain>
        <tissue evidence="3">Whole specimen</tissue>
    </source>
</reference>
<dbReference type="GO" id="GO:0010212">
    <property type="term" value="P:response to ionizing radiation"/>
    <property type="evidence" value="ECO:0007669"/>
    <property type="project" value="TreeGrafter"/>
</dbReference>
<dbReference type="GO" id="GO:0000724">
    <property type="term" value="P:double-strand break repair via homologous recombination"/>
    <property type="evidence" value="ECO:0007669"/>
    <property type="project" value="TreeGrafter"/>
</dbReference>
<dbReference type="PANTHER" id="PTHR13356:SF0">
    <property type="entry name" value="SOSS COMPLEX SUBUNIT B HOMOLOG"/>
    <property type="match status" value="1"/>
</dbReference>